<accession>A0A0E9R2J5</accession>
<feature type="compositionally biased region" description="Basic and acidic residues" evidence="1">
    <location>
        <begin position="46"/>
        <end position="55"/>
    </location>
</feature>
<dbReference type="AlphaFoldDB" id="A0A0E9R2J5"/>
<protein>
    <submittedName>
        <fullName evidence="2">Uncharacterized protein</fullName>
    </submittedName>
</protein>
<feature type="region of interest" description="Disordered" evidence="1">
    <location>
        <begin position="25"/>
        <end position="55"/>
    </location>
</feature>
<proteinExistence type="predicted"/>
<name>A0A0E9R2J5_ANGAN</name>
<sequence length="55" mass="5983">MGHPTALLVLVHASYMDEPKLITNSTPYPKDGDSYCTVSPSQHRGISPEDSHTSI</sequence>
<reference evidence="2" key="1">
    <citation type="submission" date="2014-11" db="EMBL/GenBank/DDBJ databases">
        <authorList>
            <person name="Amaro Gonzalez C."/>
        </authorList>
    </citation>
    <scope>NUCLEOTIDE SEQUENCE</scope>
</reference>
<organism evidence="2">
    <name type="scientific">Anguilla anguilla</name>
    <name type="common">European freshwater eel</name>
    <name type="synonym">Muraena anguilla</name>
    <dbReference type="NCBI Taxonomy" id="7936"/>
    <lineage>
        <taxon>Eukaryota</taxon>
        <taxon>Metazoa</taxon>
        <taxon>Chordata</taxon>
        <taxon>Craniata</taxon>
        <taxon>Vertebrata</taxon>
        <taxon>Euteleostomi</taxon>
        <taxon>Actinopterygii</taxon>
        <taxon>Neopterygii</taxon>
        <taxon>Teleostei</taxon>
        <taxon>Anguilliformes</taxon>
        <taxon>Anguillidae</taxon>
        <taxon>Anguilla</taxon>
    </lineage>
</organism>
<evidence type="ECO:0000256" key="1">
    <source>
        <dbReference type="SAM" id="MobiDB-lite"/>
    </source>
</evidence>
<dbReference type="EMBL" id="GBXM01085605">
    <property type="protein sequence ID" value="JAH22972.1"/>
    <property type="molecule type" value="Transcribed_RNA"/>
</dbReference>
<reference evidence="2" key="2">
    <citation type="journal article" date="2015" name="Fish Shellfish Immunol.">
        <title>Early steps in the European eel (Anguilla anguilla)-Vibrio vulnificus interaction in the gills: Role of the RtxA13 toxin.</title>
        <authorList>
            <person name="Callol A."/>
            <person name="Pajuelo D."/>
            <person name="Ebbesson L."/>
            <person name="Teles M."/>
            <person name="MacKenzie S."/>
            <person name="Amaro C."/>
        </authorList>
    </citation>
    <scope>NUCLEOTIDE SEQUENCE</scope>
</reference>
<evidence type="ECO:0000313" key="2">
    <source>
        <dbReference type="EMBL" id="JAH22972.1"/>
    </source>
</evidence>